<dbReference type="AlphaFoldDB" id="A0A518IAB2"/>
<proteinExistence type="predicted"/>
<keyword evidence="2" id="KW-1185">Reference proteome</keyword>
<gene>
    <name evidence="1" type="ORF">Enr17x_20970</name>
</gene>
<dbReference type="EMBL" id="CP037452">
    <property type="protein sequence ID" value="QDV50061.1"/>
    <property type="molecule type" value="Genomic_DNA"/>
</dbReference>
<evidence type="ECO:0000313" key="1">
    <source>
        <dbReference type="EMBL" id="QDV50061.1"/>
    </source>
</evidence>
<sequence>MLCVTEFDDDVLLGKERRNGLELDFEIRRNYLGSRSNCYNIAQSPYRIYTQFEYY</sequence>
<name>A0A518IAB2_9PLAN</name>
<protein>
    <submittedName>
        <fullName evidence="1">Uncharacterized protein</fullName>
    </submittedName>
</protein>
<organism evidence="1 2">
    <name type="scientific">Gimesia fumaroli</name>
    <dbReference type="NCBI Taxonomy" id="2527976"/>
    <lineage>
        <taxon>Bacteria</taxon>
        <taxon>Pseudomonadati</taxon>
        <taxon>Planctomycetota</taxon>
        <taxon>Planctomycetia</taxon>
        <taxon>Planctomycetales</taxon>
        <taxon>Planctomycetaceae</taxon>
        <taxon>Gimesia</taxon>
    </lineage>
</organism>
<dbReference type="Proteomes" id="UP000318313">
    <property type="component" value="Chromosome"/>
</dbReference>
<reference evidence="1 2" key="1">
    <citation type="submission" date="2019-03" db="EMBL/GenBank/DDBJ databases">
        <title>Deep-cultivation of Planctomycetes and their phenomic and genomic characterization uncovers novel biology.</title>
        <authorList>
            <person name="Wiegand S."/>
            <person name="Jogler M."/>
            <person name="Boedeker C."/>
            <person name="Pinto D."/>
            <person name="Vollmers J."/>
            <person name="Rivas-Marin E."/>
            <person name="Kohn T."/>
            <person name="Peeters S.H."/>
            <person name="Heuer A."/>
            <person name="Rast P."/>
            <person name="Oberbeckmann S."/>
            <person name="Bunk B."/>
            <person name="Jeske O."/>
            <person name="Meyerdierks A."/>
            <person name="Storesund J.E."/>
            <person name="Kallscheuer N."/>
            <person name="Luecker S."/>
            <person name="Lage O.M."/>
            <person name="Pohl T."/>
            <person name="Merkel B.J."/>
            <person name="Hornburger P."/>
            <person name="Mueller R.-W."/>
            <person name="Bruemmer F."/>
            <person name="Labrenz M."/>
            <person name="Spormann A.M."/>
            <person name="Op den Camp H."/>
            <person name="Overmann J."/>
            <person name="Amann R."/>
            <person name="Jetten M.S.M."/>
            <person name="Mascher T."/>
            <person name="Medema M.H."/>
            <person name="Devos D.P."/>
            <person name="Kaster A.-K."/>
            <person name="Ovreas L."/>
            <person name="Rohde M."/>
            <person name="Galperin M.Y."/>
            <person name="Jogler C."/>
        </authorList>
    </citation>
    <scope>NUCLEOTIDE SEQUENCE [LARGE SCALE GENOMIC DNA]</scope>
    <source>
        <strain evidence="1 2">Enr17</strain>
    </source>
</reference>
<evidence type="ECO:0000313" key="2">
    <source>
        <dbReference type="Proteomes" id="UP000318313"/>
    </source>
</evidence>
<dbReference type="KEGG" id="gfm:Enr17x_20970"/>
<accession>A0A518IAB2</accession>